<proteinExistence type="predicted"/>
<protein>
    <recommendedName>
        <fullName evidence="2">Phage head morphogenesis domain-containing protein</fullName>
    </recommendedName>
</protein>
<sequence>MTAIDFDSPPDQIIDYFKSKKPELHFDYDEIAHSSHHKAFTVAKVTKLDLLSDIHESLTKAIKEGQDFKTWKANLEPTLKQYGWFGKTEVMNPGTGEFKKITVGSRRLKTIYDTNMRTSYAQGRYYSQMQSSAPYLRYSAILDFRVRPEHRLLHGIILPKDDPWWDTNYPPNGWNCRCRAMTVFEDDLTNRGWNISKTNSLPNIADKDWAYHVGKTDNTLRAYENKLNALKQNCNDGINAKSNRPCAKKLYEVAKKETILDKTKFKKWFKMPKDNLAIANIPSQVKKILKTKSDTALLSVETLKKNKDHHPEIEWYEYLLLNSIVERSIIGVKDGDSTLVVVKSFCDDSAFYYAVLKVTENKKEIYITSFRKTKKENIERKIKNGDILWDKR</sequence>
<accession>A0A0S4XLN1</accession>
<evidence type="ECO:0000256" key="1">
    <source>
        <dbReference type="SAM" id="Coils"/>
    </source>
</evidence>
<keyword evidence="1" id="KW-0175">Coiled coil</keyword>
<dbReference type="AlphaFoldDB" id="A0A0S4XLN1"/>
<gene>
    <name evidence="3" type="ORF">BN3087_220035</name>
</gene>
<evidence type="ECO:0000313" key="3">
    <source>
        <dbReference type="EMBL" id="CUV65218.1"/>
    </source>
</evidence>
<dbReference type="NCBIfam" id="TIGR01641">
    <property type="entry name" value="phageSPP1_gp7"/>
    <property type="match status" value="1"/>
</dbReference>
<evidence type="ECO:0000259" key="2">
    <source>
        <dbReference type="Pfam" id="PF04233"/>
    </source>
</evidence>
<reference evidence="3" key="1">
    <citation type="submission" date="2015-11" db="EMBL/GenBank/DDBJ databases">
        <authorList>
            <person name="Zhang Y."/>
            <person name="Guo Z."/>
        </authorList>
    </citation>
    <scope>NUCLEOTIDE SEQUENCE</scope>
    <source>
        <strain evidence="3">BN30871</strain>
    </source>
</reference>
<name>A0A0S4XLN1_9BACT</name>
<dbReference type="EMBL" id="FAXN01000021">
    <property type="protein sequence ID" value="CUV65218.1"/>
    <property type="molecule type" value="Genomic_DNA"/>
</dbReference>
<feature type="coiled-coil region" evidence="1">
    <location>
        <begin position="213"/>
        <end position="240"/>
    </location>
</feature>
<dbReference type="InterPro" id="IPR006528">
    <property type="entry name" value="Phage_head_morphogenesis_dom"/>
</dbReference>
<dbReference type="Pfam" id="PF04233">
    <property type="entry name" value="Phage_Mu_F"/>
    <property type="match status" value="1"/>
</dbReference>
<feature type="domain" description="Phage head morphogenesis" evidence="2">
    <location>
        <begin position="53"/>
        <end position="181"/>
    </location>
</feature>
<organism evidence="3">
    <name type="scientific">Sulfurovum sp. enrichment culture clone C5</name>
    <dbReference type="NCBI Taxonomy" id="497650"/>
    <lineage>
        <taxon>Bacteria</taxon>
        <taxon>Pseudomonadati</taxon>
        <taxon>Campylobacterota</taxon>
        <taxon>Epsilonproteobacteria</taxon>
        <taxon>Campylobacterales</taxon>
        <taxon>Sulfurovaceae</taxon>
        <taxon>Sulfurovum</taxon>
        <taxon>environmental samples</taxon>
    </lineage>
</organism>